<feature type="chain" id="PRO_5029804807" evidence="4">
    <location>
        <begin position="21"/>
        <end position="326"/>
    </location>
</feature>
<keyword evidence="2" id="KW-0813">Transport</keyword>
<dbReference type="GO" id="GO:0030288">
    <property type="term" value="C:outer membrane-bounded periplasmic space"/>
    <property type="evidence" value="ECO:0007669"/>
    <property type="project" value="TreeGrafter"/>
</dbReference>
<dbReference type="GO" id="GO:0006865">
    <property type="term" value="P:amino acid transport"/>
    <property type="evidence" value="ECO:0007669"/>
    <property type="project" value="TreeGrafter"/>
</dbReference>
<evidence type="ECO:0000256" key="1">
    <source>
        <dbReference type="ARBA" id="ARBA00010333"/>
    </source>
</evidence>
<feature type="signal peptide" evidence="4">
    <location>
        <begin position="1"/>
        <end position="20"/>
    </location>
</feature>
<gene>
    <name evidence="6" type="ORF">nbrc107697_06550</name>
</gene>
<dbReference type="GO" id="GO:0005576">
    <property type="term" value="C:extracellular region"/>
    <property type="evidence" value="ECO:0007669"/>
    <property type="project" value="TreeGrafter"/>
</dbReference>
<evidence type="ECO:0000256" key="2">
    <source>
        <dbReference type="ARBA" id="ARBA00022448"/>
    </source>
</evidence>
<name>A0A7M3SVE2_9ACTN</name>
<proteinExistence type="inferred from homology"/>
<reference evidence="7" key="1">
    <citation type="submission" date="2019-06" db="EMBL/GenBank/DDBJ databases">
        <title>Gordonia isolated from sludge of a wastewater treatment plant.</title>
        <authorList>
            <person name="Tamura T."/>
            <person name="Aoyama K."/>
            <person name="Kang Y."/>
            <person name="Saito S."/>
            <person name="Akiyama N."/>
            <person name="Yazawa K."/>
            <person name="Gonoi T."/>
            <person name="Mikami Y."/>
        </authorList>
    </citation>
    <scope>NUCLEOTIDE SEQUENCE [LARGE SCALE GENOMIC DNA]</scope>
    <source>
        <strain evidence="7">NBRC 107697</strain>
    </source>
</reference>
<evidence type="ECO:0000259" key="5">
    <source>
        <dbReference type="SMART" id="SM00062"/>
    </source>
</evidence>
<dbReference type="PANTHER" id="PTHR30085:SF6">
    <property type="entry name" value="ABC TRANSPORTER GLUTAMINE-BINDING PROTEIN GLNH"/>
    <property type="match status" value="1"/>
</dbReference>
<dbReference type="OrthoDB" id="9807888at2"/>
<dbReference type="InterPro" id="IPR051455">
    <property type="entry name" value="Bact_solute-bind_prot3"/>
</dbReference>
<accession>A0A7M3SVE2</accession>
<protein>
    <submittedName>
        <fullName evidence="6">ABC transporter substrate-binding protein</fullName>
    </submittedName>
</protein>
<dbReference type="SMART" id="SM00062">
    <property type="entry name" value="PBPb"/>
    <property type="match status" value="1"/>
</dbReference>
<dbReference type="AlphaFoldDB" id="A0A7M3SVE2"/>
<dbReference type="CDD" id="cd13690">
    <property type="entry name" value="PBP2_GluB"/>
    <property type="match status" value="1"/>
</dbReference>
<sequence>MKIRAAVVVALVVATATACARFTAPDSPPPLTTANPPTPPGMVVAPPGGPVSAEADTDDCNRLASLRPMPLPPPGQMPPRTAMAQIAANGRLIVGIDTGSNPFSFRDPLSGDLRGFDVDLAREISKAIFNDPNRIEFRVTRPADRIHVLESNQVDIVVKTMSITCERRKQIDFSSPYYVAAQRILAVNNSKINAAEDLAGKRVCVANGATSAQRVRRIVPTATLVETATWADCLVLLQQSGVDAVSTDDAILAGLATQDPWLHLVGPSLGEEYYGIGIRKGRDDLVRFINAVLVTLAANGRWRSIVDEWLSVLGTHPTLPRPVYRD</sequence>
<dbReference type="RefSeq" id="WP_161926060.1">
    <property type="nucleotide sequence ID" value="NZ_BJOU01000001.1"/>
</dbReference>
<dbReference type="SUPFAM" id="SSF53850">
    <property type="entry name" value="Periplasmic binding protein-like II"/>
    <property type="match status" value="1"/>
</dbReference>
<dbReference type="PANTHER" id="PTHR30085">
    <property type="entry name" value="AMINO ACID ABC TRANSPORTER PERMEASE"/>
    <property type="match status" value="1"/>
</dbReference>
<comment type="similarity">
    <text evidence="1">Belongs to the bacterial solute-binding protein 3 family.</text>
</comment>
<evidence type="ECO:0000256" key="4">
    <source>
        <dbReference type="SAM" id="SignalP"/>
    </source>
</evidence>
<evidence type="ECO:0000256" key="3">
    <source>
        <dbReference type="ARBA" id="ARBA00022729"/>
    </source>
</evidence>
<comment type="caution">
    <text evidence="6">The sequence shown here is derived from an EMBL/GenBank/DDBJ whole genome shotgun (WGS) entry which is preliminary data.</text>
</comment>
<keyword evidence="3 4" id="KW-0732">Signal</keyword>
<dbReference type="Pfam" id="PF00497">
    <property type="entry name" value="SBP_bac_3"/>
    <property type="match status" value="1"/>
</dbReference>
<organism evidence="6 7">
    <name type="scientific">Gordonia crocea</name>
    <dbReference type="NCBI Taxonomy" id="589162"/>
    <lineage>
        <taxon>Bacteria</taxon>
        <taxon>Bacillati</taxon>
        <taxon>Actinomycetota</taxon>
        <taxon>Actinomycetes</taxon>
        <taxon>Mycobacteriales</taxon>
        <taxon>Gordoniaceae</taxon>
        <taxon>Gordonia</taxon>
    </lineage>
</organism>
<dbReference type="Gene3D" id="3.40.190.10">
    <property type="entry name" value="Periplasmic binding protein-like II"/>
    <property type="match status" value="2"/>
</dbReference>
<dbReference type="PROSITE" id="PS51257">
    <property type="entry name" value="PROKAR_LIPOPROTEIN"/>
    <property type="match status" value="1"/>
</dbReference>
<keyword evidence="7" id="KW-1185">Reference proteome</keyword>
<feature type="domain" description="Solute-binding protein family 3/N-terminal" evidence="5">
    <location>
        <begin position="91"/>
        <end position="313"/>
    </location>
</feature>
<evidence type="ECO:0000313" key="6">
    <source>
        <dbReference type="EMBL" id="GED96616.1"/>
    </source>
</evidence>
<dbReference type="EMBL" id="BJOU01000001">
    <property type="protein sequence ID" value="GED96616.1"/>
    <property type="molecule type" value="Genomic_DNA"/>
</dbReference>
<evidence type="ECO:0000313" key="7">
    <source>
        <dbReference type="Proteomes" id="UP000444980"/>
    </source>
</evidence>
<dbReference type="Proteomes" id="UP000444980">
    <property type="component" value="Unassembled WGS sequence"/>
</dbReference>
<dbReference type="InterPro" id="IPR001638">
    <property type="entry name" value="Solute-binding_3/MltF_N"/>
</dbReference>